<dbReference type="Proteomes" id="UP000266861">
    <property type="component" value="Unassembled WGS sequence"/>
</dbReference>
<evidence type="ECO:0000313" key="3">
    <source>
        <dbReference type="Proteomes" id="UP000266861"/>
    </source>
</evidence>
<accession>A0A397IXB1</accession>
<proteinExistence type="predicted"/>
<dbReference type="EMBL" id="PQFF01000125">
    <property type="protein sequence ID" value="RHZ80601.1"/>
    <property type="molecule type" value="Genomic_DNA"/>
</dbReference>
<feature type="region of interest" description="Disordered" evidence="1">
    <location>
        <begin position="1"/>
        <end position="51"/>
    </location>
</feature>
<keyword evidence="3" id="KW-1185">Reference proteome</keyword>
<protein>
    <submittedName>
        <fullName evidence="2">Uncharacterized protein</fullName>
    </submittedName>
</protein>
<reference evidence="2 3" key="1">
    <citation type="submission" date="2018-08" db="EMBL/GenBank/DDBJ databases">
        <title>Genome and evolution of the arbuscular mycorrhizal fungus Diversispora epigaea (formerly Glomus versiforme) and its bacterial endosymbionts.</title>
        <authorList>
            <person name="Sun X."/>
            <person name="Fei Z."/>
            <person name="Harrison M."/>
        </authorList>
    </citation>
    <scope>NUCLEOTIDE SEQUENCE [LARGE SCALE GENOMIC DNA]</scope>
    <source>
        <strain evidence="2 3">IT104</strain>
    </source>
</reference>
<feature type="compositionally biased region" description="Polar residues" evidence="1">
    <location>
        <begin position="1"/>
        <end position="19"/>
    </location>
</feature>
<gene>
    <name evidence="2" type="ORF">Glove_134g68</name>
</gene>
<dbReference type="AlphaFoldDB" id="A0A397IXB1"/>
<name>A0A397IXB1_9GLOM</name>
<sequence>MMQQSPTSSECLESQVNRYQNQTTHHETNDTNDDSKAQLMSPCRKLGLNPY</sequence>
<organism evidence="2 3">
    <name type="scientific">Diversispora epigaea</name>
    <dbReference type="NCBI Taxonomy" id="1348612"/>
    <lineage>
        <taxon>Eukaryota</taxon>
        <taxon>Fungi</taxon>
        <taxon>Fungi incertae sedis</taxon>
        <taxon>Mucoromycota</taxon>
        <taxon>Glomeromycotina</taxon>
        <taxon>Glomeromycetes</taxon>
        <taxon>Diversisporales</taxon>
        <taxon>Diversisporaceae</taxon>
        <taxon>Diversispora</taxon>
    </lineage>
</organism>
<evidence type="ECO:0000256" key="1">
    <source>
        <dbReference type="SAM" id="MobiDB-lite"/>
    </source>
</evidence>
<comment type="caution">
    <text evidence="2">The sequence shown here is derived from an EMBL/GenBank/DDBJ whole genome shotgun (WGS) entry which is preliminary data.</text>
</comment>
<feature type="compositionally biased region" description="Basic and acidic residues" evidence="1">
    <location>
        <begin position="24"/>
        <end position="36"/>
    </location>
</feature>
<evidence type="ECO:0000313" key="2">
    <source>
        <dbReference type="EMBL" id="RHZ80601.1"/>
    </source>
</evidence>